<sequence length="523" mass="55132">MRRHPLALPGRLLHRTSLRTRLLCLATALVAVGLSATGVIVTTSLHGYLQDRVDERLSLTAQIAARLTPPSGDDATRVAKAVSLLRETSVTYVDDRGTVRRAFDAHATPSGGVPDLPRLDRGAVLAHGGRPFTVASRDGDHAWRVLAVVQPDQRIPAGATATPGSVVVATSLDEVDRTVAKTRGLSLTAGLVLVAVLAVAGRFAVRSGLRPLTRIEEAANRIAAGDLAHRVPELADPRTEVGRLTACLNQMLAQIDTAFQARAEAESRMRRFFADASHELRTPLVGIKGYTDLYRMGALASRGDIDQTMARIAQESERLTRLVEDMLLLARLDEDTVHGPAGNPVFPLDLAPMDLRTLAADALHDLGALDATRPVTLTGPGGGRPGTAPALADEARLRQVVTNLVGNAVAHTPAGTPVRIGVGTADDAAVLEVADRGPGLTEEQRARVFDRFYRADDSRTRALGGGSGLGLAIAHALVAAHGGRIELRTAPGEGCTFRVLLPLLERALAADAHPGDSPPVSGS</sequence>
<dbReference type="Proteomes" id="UP000182375">
    <property type="component" value="Unassembled WGS sequence"/>
</dbReference>
<accession>A0A1H4NKT4</accession>
<feature type="domain" description="HAMP" evidence="13">
    <location>
        <begin position="206"/>
        <end position="260"/>
    </location>
</feature>
<evidence type="ECO:0000256" key="2">
    <source>
        <dbReference type="ARBA" id="ARBA00001968"/>
    </source>
</evidence>
<evidence type="ECO:0000313" key="14">
    <source>
        <dbReference type="EMBL" id="SEB95856.1"/>
    </source>
</evidence>
<dbReference type="CDD" id="cd00082">
    <property type="entry name" value="HisKA"/>
    <property type="match status" value="1"/>
</dbReference>
<protein>
    <recommendedName>
        <fullName evidence="4">histidine kinase</fullName>
        <ecNumber evidence="4">2.7.13.3</ecNumber>
    </recommendedName>
</protein>
<evidence type="ECO:0000256" key="11">
    <source>
        <dbReference type="ARBA" id="ARBA00023136"/>
    </source>
</evidence>
<keyword evidence="7" id="KW-0812">Transmembrane</keyword>
<dbReference type="PROSITE" id="PS50109">
    <property type="entry name" value="HIS_KIN"/>
    <property type="match status" value="1"/>
</dbReference>
<dbReference type="InterPro" id="IPR004358">
    <property type="entry name" value="Sig_transdc_His_kin-like_C"/>
</dbReference>
<reference evidence="14 15" key="1">
    <citation type="submission" date="2016-10" db="EMBL/GenBank/DDBJ databases">
        <authorList>
            <person name="de Groot N.N."/>
        </authorList>
    </citation>
    <scope>NUCLEOTIDE SEQUENCE [LARGE SCALE GENOMIC DNA]</scope>
    <source>
        <strain evidence="14 15">DSM 40306</strain>
    </source>
</reference>
<keyword evidence="9" id="KW-1133">Transmembrane helix</keyword>
<dbReference type="GeneID" id="95510088"/>
<dbReference type="Gene3D" id="3.30.565.10">
    <property type="entry name" value="Histidine kinase-like ATPase, C-terminal domain"/>
    <property type="match status" value="1"/>
</dbReference>
<dbReference type="Pfam" id="PF00512">
    <property type="entry name" value="HisKA"/>
    <property type="match status" value="1"/>
</dbReference>
<dbReference type="InterPro" id="IPR003661">
    <property type="entry name" value="HisK_dim/P_dom"/>
</dbReference>
<dbReference type="SMART" id="SM00388">
    <property type="entry name" value="HisKA"/>
    <property type="match status" value="1"/>
</dbReference>
<evidence type="ECO:0000259" key="12">
    <source>
        <dbReference type="PROSITE" id="PS50109"/>
    </source>
</evidence>
<evidence type="ECO:0000259" key="13">
    <source>
        <dbReference type="PROSITE" id="PS50885"/>
    </source>
</evidence>
<dbReference type="GO" id="GO:0005886">
    <property type="term" value="C:plasma membrane"/>
    <property type="evidence" value="ECO:0007669"/>
    <property type="project" value="UniProtKB-SubCell"/>
</dbReference>
<dbReference type="GO" id="GO:0000155">
    <property type="term" value="F:phosphorelay sensor kinase activity"/>
    <property type="evidence" value="ECO:0007669"/>
    <property type="project" value="InterPro"/>
</dbReference>
<comment type="subcellular location">
    <subcellularLocation>
        <location evidence="3">Cell membrane</location>
    </subcellularLocation>
</comment>
<evidence type="ECO:0000256" key="8">
    <source>
        <dbReference type="ARBA" id="ARBA00022777"/>
    </source>
</evidence>
<dbReference type="InterPro" id="IPR003660">
    <property type="entry name" value="HAMP_dom"/>
</dbReference>
<dbReference type="SUPFAM" id="SSF47384">
    <property type="entry name" value="Homodimeric domain of signal transducing histidine kinase"/>
    <property type="match status" value="1"/>
</dbReference>
<organism evidence="14 15">
    <name type="scientific">Streptomyces misionensis</name>
    <dbReference type="NCBI Taxonomy" id="67331"/>
    <lineage>
        <taxon>Bacteria</taxon>
        <taxon>Bacillati</taxon>
        <taxon>Actinomycetota</taxon>
        <taxon>Actinomycetes</taxon>
        <taxon>Kitasatosporales</taxon>
        <taxon>Streptomycetaceae</taxon>
        <taxon>Streptomyces</taxon>
    </lineage>
</organism>
<dbReference type="Gene3D" id="6.10.340.10">
    <property type="match status" value="1"/>
</dbReference>
<dbReference type="PROSITE" id="PS50885">
    <property type="entry name" value="HAMP"/>
    <property type="match status" value="1"/>
</dbReference>
<name>A0A1H4NKT4_9ACTN</name>
<dbReference type="InterPro" id="IPR036890">
    <property type="entry name" value="HATPase_C_sf"/>
</dbReference>
<proteinExistence type="predicted"/>
<dbReference type="FunFam" id="3.30.565.10:FF:000006">
    <property type="entry name" value="Sensor histidine kinase WalK"/>
    <property type="match status" value="1"/>
</dbReference>
<dbReference type="CDD" id="cd00075">
    <property type="entry name" value="HATPase"/>
    <property type="match status" value="1"/>
</dbReference>
<comment type="catalytic activity">
    <reaction evidence="1">
        <text>ATP + protein L-histidine = ADP + protein N-phospho-L-histidine.</text>
        <dbReference type="EC" id="2.7.13.3"/>
    </reaction>
</comment>
<dbReference type="EC" id="2.7.13.3" evidence="4"/>
<dbReference type="InterPro" id="IPR005467">
    <property type="entry name" value="His_kinase_dom"/>
</dbReference>
<dbReference type="SUPFAM" id="SSF55874">
    <property type="entry name" value="ATPase domain of HSP90 chaperone/DNA topoisomerase II/histidine kinase"/>
    <property type="match status" value="1"/>
</dbReference>
<dbReference type="PANTHER" id="PTHR45436:SF5">
    <property type="entry name" value="SENSOR HISTIDINE KINASE TRCS"/>
    <property type="match status" value="1"/>
</dbReference>
<dbReference type="RefSeq" id="WP_070024892.1">
    <property type="nucleotide sequence ID" value="NZ_FNTD01000004.1"/>
</dbReference>
<dbReference type="Pfam" id="PF02518">
    <property type="entry name" value="HATPase_c"/>
    <property type="match status" value="1"/>
</dbReference>
<dbReference type="PANTHER" id="PTHR45436">
    <property type="entry name" value="SENSOR HISTIDINE KINASE YKOH"/>
    <property type="match status" value="1"/>
</dbReference>
<dbReference type="STRING" id="67331.SAMN04490357_0824"/>
<dbReference type="InterPro" id="IPR050428">
    <property type="entry name" value="TCS_sensor_his_kinase"/>
</dbReference>
<evidence type="ECO:0000313" key="15">
    <source>
        <dbReference type="Proteomes" id="UP000182375"/>
    </source>
</evidence>
<dbReference type="SUPFAM" id="SSF158472">
    <property type="entry name" value="HAMP domain-like"/>
    <property type="match status" value="1"/>
</dbReference>
<dbReference type="SMART" id="SM00387">
    <property type="entry name" value="HATPase_c"/>
    <property type="match status" value="1"/>
</dbReference>
<evidence type="ECO:0000256" key="10">
    <source>
        <dbReference type="ARBA" id="ARBA00023012"/>
    </source>
</evidence>
<keyword evidence="5" id="KW-0597">Phosphoprotein</keyword>
<dbReference type="Gene3D" id="1.10.287.130">
    <property type="match status" value="1"/>
</dbReference>
<keyword evidence="6" id="KW-0808">Transferase</keyword>
<dbReference type="InterPro" id="IPR003594">
    <property type="entry name" value="HATPase_dom"/>
</dbReference>
<keyword evidence="8 14" id="KW-0418">Kinase</keyword>
<dbReference type="SMART" id="SM00304">
    <property type="entry name" value="HAMP"/>
    <property type="match status" value="1"/>
</dbReference>
<evidence type="ECO:0000256" key="7">
    <source>
        <dbReference type="ARBA" id="ARBA00022692"/>
    </source>
</evidence>
<keyword evidence="11" id="KW-0472">Membrane</keyword>
<evidence type="ECO:0000256" key="6">
    <source>
        <dbReference type="ARBA" id="ARBA00022679"/>
    </source>
</evidence>
<evidence type="ECO:0000256" key="5">
    <source>
        <dbReference type="ARBA" id="ARBA00022553"/>
    </source>
</evidence>
<gene>
    <name evidence="14" type="ORF">SAMN04490357_0824</name>
</gene>
<keyword evidence="10" id="KW-0902">Two-component regulatory system</keyword>
<evidence type="ECO:0000256" key="4">
    <source>
        <dbReference type="ARBA" id="ARBA00012438"/>
    </source>
</evidence>
<feature type="domain" description="Histidine kinase" evidence="12">
    <location>
        <begin position="275"/>
        <end position="505"/>
    </location>
</feature>
<dbReference type="Pfam" id="PF00672">
    <property type="entry name" value="HAMP"/>
    <property type="match status" value="1"/>
</dbReference>
<dbReference type="GO" id="GO:0005509">
    <property type="term" value="F:calcium ion binding"/>
    <property type="evidence" value="ECO:0007669"/>
    <property type="project" value="UniProtKB-ARBA"/>
</dbReference>
<evidence type="ECO:0000256" key="1">
    <source>
        <dbReference type="ARBA" id="ARBA00000085"/>
    </source>
</evidence>
<dbReference type="CDD" id="cd06225">
    <property type="entry name" value="HAMP"/>
    <property type="match status" value="1"/>
</dbReference>
<dbReference type="FunFam" id="1.10.287.130:FF:000001">
    <property type="entry name" value="Two-component sensor histidine kinase"/>
    <property type="match status" value="1"/>
</dbReference>
<dbReference type="PRINTS" id="PR00344">
    <property type="entry name" value="BCTRLSENSOR"/>
</dbReference>
<evidence type="ECO:0000256" key="3">
    <source>
        <dbReference type="ARBA" id="ARBA00004236"/>
    </source>
</evidence>
<dbReference type="EMBL" id="FNTD01000004">
    <property type="protein sequence ID" value="SEB95856.1"/>
    <property type="molecule type" value="Genomic_DNA"/>
</dbReference>
<dbReference type="AlphaFoldDB" id="A0A1H4NKT4"/>
<comment type="cofactor">
    <cofactor evidence="2">
        <name>a divalent metal cation</name>
        <dbReference type="ChEBI" id="CHEBI:60240"/>
    </cofactor>
</comment>
<dbReference type="InterPro" id="IPR036097">
    <property type="entry name" value="HisK_dim/P_sf"/>
</dbReference>
<evidence type="ECO:0000256" key="9">
    <source>
        <dbReference type="ARBA" id="ARBA00022989"/>
    </source>
</evidence>